<keyword evidence="2" id="KW-0067">ATP-binding</keyword>
<evidence type="ECO:0000259" key="3">
    <source>
        <dbReference type="PROSITE" id="PS50125"/>
    </source>
</evidence>
<dbReference type="Gene3D" id="3.30.70.1230">
    <property type="entry name" value="Nucleotide cyclase"/>
    <property type="match status" value="1"/>
</dbReference>
<accession>H9UFW5</accession>
<dbReference type="SUPFAM" id="SSF55073">
    <property type="entry name" value="Nucleotide cyclase"/>
    <property type="match status" value="1"/>
</dbReference>
<dbReference type="PROSITE" id="PS50125">
    <property type="entry name" value="GUANYLATE_CYCLASE_2"/>
    <property type="match status" value="1"/>
</dbReference>
<dbReference type="Pfam" id="PF13191">
    <property type="entry name" value="AAA_16"/>
    <property type="match status" value="1"/>
</dbReference>
<dbReference type="AlphaFoldDB" id="H9UFW5"/>
<dbReference type="Gene3D" id="3.40.50.300">
    <property type="entry name" value="P-loop containing nucleotide triphosphate hydrolases"/>
    <property type="match status" value="1"/>
</dbReference>
<dbReference type="GO" id="GO:0005524">
    <property type="term" value="F:ATP binding"/>
    <property type="evidence" value="ECO:0007669"/>
    <property type="project" value="UniProtKB-KW"/>
</dbReference>
<dbReference type="GO" id="GO:0009190">
    <property type="term" value="P:cyclic nucleotide biosynthetic process"/>
    <property type="evidence" value="ECO:0007669"/>
    <property type="project" value="InterPro"/>
</dbReference>
<feature type="domain" description="Guanylate cyclase" evidence="3">
    <location>
        <begin position="19"/>
        <end position="146"/>
    </location>
</feature>
<dbReference type="CDD" id="cd07302">
    <property type="entry name" value="CHD"/>
    <property type="match status" value="1"/>
</dbReference>
<dbReference type="GO" id="GO:0004016">
    <property type="term" value="F:adenylate cyclase activity"/>
    <property type="evidence" value="ECO:0007669"/>
    <property type="project" value="TreeGrafter"/>
</dbReference>
<dbReference type="InterPro" id="IPR027417">
    <property type="entry name" value="P-loop_NTPase"/>
</dbReference>
<dbReference type="EMBL" id="CP003282">
    <property type="protein sequence ID" value="AFG36408.1"/>
    <property type="molecule type" value="Genomic_DNA"/>
</dbReference>
<dbReference type="InterPro" id="IPR041664">
    <property type="entry name" value="AAA_16"/>
</dbReference>
<organism evidence="4 5">
    <name type="scientific">Spirochaeta africana (strain ATCC 700263 / DSM 8902 / Z-7692)</name>
    <dbReference type="NCBI Taxonomy" id="889378"/>
    <lineage>
        <taxon>Bacteria</taxon>
        <taxon>Pseudomonadati</taxon>
        <taxon>Spirochaetota</taxon>
        <taxon>Spirochaetia</taxon>
        <taxon>Spirochaetales</taxon>
        <taxon>Spirochaetaceae</taxon>
        <taxon>Spirochaeta</taxon>
    </lineage>
</organism>
<dbReference type="Pfam" id="PF00211">
    <property type="entry name" value="Guanylate_cyc"/>
    <property type="match status" value="1"/>
</dbReference>
<dbReference type="eggNOG" id="COG2909">
    <property type="taxonomic scope" value="Bacteria"/>
</dbReference>
<dbReference type="GO" id="GO:0035556">
    <property type="term" value="P:intracellular signal transduction"/>
    <property type="evidence" value="ECO:0007669"/>
    <property type="project" value="InterPro"/>
</dbReference>
<keyword evidence="5" id="KW-1185">Reference proteome</keyword>
<dbReference type="PANTHER" id="PTHR16305:SF28">
    <property type="entry name" value="GUANYLATE CYCLASE DOMAIN-CONTAINING PROTEIN"/>
    <property type="match status" value="1"/>
</dbReference>
<gene>
    <name evidence="4" type="ordered locus">Spiaf_0300</name>
</gene>
<dbReference type="Gene3D" id="1.25.40.10">
    <property type="entry name" value="Tetratricopeptide repeat domain"/>
    <property type="match status" value="1"/>
</dbReference>
<dbReference type="SUPFAM" id="SSF52540">
    <property type="entry name" value="P-loop containing nucleoside triphosphate hydrolases"/>
    <property type="match status" value="1"/>
</dbReference>
<dbReference type="eggNOG" id="COG2114">
    <property type="taxonomic scope" value="Bacteria"/>
</dbReference>
<evidence type="ECO:0000313" key="5">
    <source>
        <dbReference type="Proteomes" id="UP000007383"/>
    </source>
</evidence>
<dbReference type="SMART" id="SM00044">
    <property type="entry name" value="CYCc"/>
    <property type="match status" value="1"/>
</dbReference>
<dbReference type="InterPro" id="IPR029787">
    <property type="entry name" value="Nucleotide_cyclase"/>
</dbReference>
<reference evidence="5" key="1">
    <citation type="journal article" date="2013" name="Stand. Genomic Sci.">
        <title>Complete genome sequence of the halophilic bacterium Spirochaeta africana type strain (Z-7692(T)) from the alkaline Lake Magadi in the East African Rift.</title>
        <authorList>
            <person name="Liolos K."/>
            <person name="Abt B."/>
            <person name="Scheuner C."/>
            <person name="Teshima H."/>
            <person name="Held B."/>
            <person name="Lapidus A."/>
            <person name="Nolan M."/>
            <person name="Lucas S."/>
            <person name="Deshpande S."/>
            <person name="Cheng J.F."/>
            <person name="Tapia R."/>
            <person name="Goodwin L.A."/>
            <person name="Pitluck S."/>
            <person name="Pagani I."/>
            <person name="Ivanova N."/>
            <person name="Mavromatis K."/>
            <person name="Mikhailova N."/>
            <person name="Huntemann M."/>
            <person name="Pati A."/>
            <person name="Chen A."/>
            <person name="Palaniappan K."/>
            <person name="Land M."/>
            <person name="Rohde M."/>
            <person name="Tindall B.J."/>
            <person name="Detter J.C."/>
            <person name="Goker M."/>
            <person name="Bristow J."/>
            <person name="Eisen J.A."/>
            <person name="Markowitz V."/>
            <person name="Hugenholtz P."/>
            <person name="Woyke T."/>
            <person name="Klenk H.P."/>
            <person name="Kyrpides N.C."/>
        </authorList>
    </citation>
    <scope>NUCLEOTIDE SEQUENCE</scope>
    <source>
        <strain evidence="5">ATCC 700263 / DSM 8902 / Z-7692</strain>
    </source>
</reference>
<evidence type="ECO:0000313" key="4">
    <source>
        <dbReference type="EMBL" id="AFG36408.1"/>
    </source>
</evidence>
<dbReference type="GO" id="GO:0005737">
    <property type="term" value="C:cytoplasm"/>
    <property type="evidence" value="ECO:0007669"/>
    <property type="project" value="TreeGrafter"/>
</dbReference>
<protein>
    <submittedName>
        <fullName evidence="4">Family 3 adenylate cyclase</fullName>
    </submittedName>
</protein>
<sequence length="990" mass="110422">MTTQPDTDSLRDGERRTVSILFSDMHGFSALSEQLDPEEIDSIMSRVFGAYREIVERQDGTVEKYIGDALVAVFGVPHVHEDDPERAVNAALDFLGEMNRLNSDLARRGLKLQFRTAIHTGLVTTGNRGAHRVVTGHAMSIASRLEQLAPLNGILVSQSAKEQCENDFYFGPARDCQIKGSQEAITAYPVVGRAQRPYPSEAIFCGRPNILKQLTARYVKHSPASPACVAVTGDAGIGKTALMGRFLDHVRTFPGFHSPILYARARRFHSRPLEAFGEAIANWAGLQPDAAEPDNQRRLLHAVQIEHDTAEAFLQYLYGSGSADTNRSFSTLARILAALAHQYKEAPYSVILCIDDAGYLDQPGRELLQYHMSTDTAQVFCLLADRTAPPLATDTLTVPPLDSQEAHELIDRLHPDPMDAPVRSRIMQACQGNPLFIREFVRFVREHPDSSQLPFTVQNIFLSSIDRYPAPVRNLLKKLTVFVLNFTPEDALFLQEHTNSDHSIVTQALQDFEQHGLLIHSGGSYSFRHSAFKKAVYDSLLHHNRRILHRIIADRMRESAQPHTLRLLHHLIAAEQHSEAAELLANAPQRFLNLEYEPYISAVLQHAQSLPHRERIQLLFTRSALLFNNGQITQAEHSLHEIIALALEQRSASSLATACHLLTGYNLKSGAYDKAYLNGCKALRSYPDDPVSRGHKQNVLGLLASSELLRGHIQAAEYLLKDLAGLADPDSMTVRRARGEHALLQGDYTRALQLTSVQIEHRDGSPASDISDRDFAASLQLLTASAYWQRCDYPAIRQLVPGALELHGGLFAALCTLHAYLAAAEWHEGQPDPRLLEQARLYLYRISNDFDRIAALAALCDALLHMQEPGSAEEYARQGLALGLHHSISQHTTTLQMAMVEICDHRGDQDSARFFLQEAGFLLDHGMYCQRKDRILYHGYSLRLMAGDAHLHRSRLVSLVEEEQAAIASDELFSCWRSARSYGMIAGESE</sequence>
<dbReference type="Proteomes" id="UP000007383">
    <property type="component" value="Chromosome"/>
</dbReference>
<dbReference type="PATRIC" id="fig|889378.3.peg.306"/>
<proteinExistence type="predicted"/>
<dbReference type="RefSeq" id="WP_014454406.1">
    <property type="nucleotide sequence ID" value="NC_017098.1"/>
</dbReference>
<evidence type="ECO:0000256" key="1">
    <source>
        <dbReference type="ARBA" id="ARBA00022741"/>
    </source>
</evidence>
<dbReference type="KEGG" id="sfc:Spiaf_0300"/>
<dbReference type="InterPro" id="IPR001054">
    <property type="entry name" value="A/G_cyclase"/>
</dbReference>
<dbReference type="InterPro" id="IPR011990">
    <property type="entry name" value="TPR-like_helical_dom_sf"/>
</dbReference>
<dbReference type="HOGENOM" id="CLU_301661_0_0_12"/>
<dbReference type="PANTHER" id="PTHR16305">
    <property type="entry name" value="TESTICULAR SOLUBLE ADENYLYL CYCLASE"/>
    <property type="match status" value="1"/>
</dbReference>
<keyword evidence="1" id="KW-0547">Nucleotide-binding</keyword>
<dbReference type="OrthoDB" id="190810at2"/>
<dbReference type="STRING" id="889378.Spiaf_0300"/>
<dbReference type="SUPFAM" id="SSF48452">
    <property type="entry name" value="TPR-like"/>
    <property type="match status" value="1"/>
</dbReference>
<evidence type="ECO:0000256" key="2">
    <source>
        <dbReference type="ARBA" id="ARBA00022840"/>
    </source>
</evidence>
<name>H9UFW5_SPIAZ</name>